<proteinExistence type="predicted"/>
<evidence type="ECO:0000313" key="2">
    <source>
        <dbReference type="EMBL" id="GLR66100.1"/>
    </source>
</evidence>
<protein>
    <recommendedName>
        <fullName evidence="1">Hedgehog/Intein (Hint) domain-containing protein</fullName>
    </recommendedName>
</protein>
<evidence type="ECO:0000259" key="1">
    <source>
        <dbReference type="Pfam" id="PF13403"/>
    </source>
</evidence>
<feature type="domain" description="Hedgehog/Intein (Hint)" evidence="1">
    <location>
        <begin position="810"/>
        <end position="942"/>
    </location>
</feature>
<dbReference type="Gene3D" id="2.170.16.10">
    <property type="entry name" value="Hedgehog/Intein (Hint) domain"/>
    <property type="match status" value="1"/>
</dbReference>
<dbReference type="Proteomes" id="UP001156641">
    <property type="component" value="Unassembled WGS sequence"/>
</dbReference>
<reference evidence="3" key="1">
    <citation type="journal article" date="2019" name="Int. J. Syst. Evol. Microbiol.">
        <title>The Global Catalogue of Microorganisms (GCM) 10K type strain sequencing project: providing services to taxonomists for standard genome sequencing and annotation.</title>
        <authorList>
            <consortium name="The Broad Institute Genomics Platform"/>
            <consortium name="The Broad Institute Genome Sequencing Center for Infectious Disease"/>
            <person name="Wu L."/>
            <person name="Ma J."/>
        </authorList>
    </citation>
    <scope>NUCLEOTIDE SEQUENCE [LARGE SCALE GENOMIC DNA]</scope>
    <source>
        <strain evidence="3">NBRC 112502</strain>
    </source>
</reference>
<organism evidence="2 3">
    <name type="scientific">Acidocella aquatica</name>
    <dbReference type="NCBI Taxonomy" id="1922313"/>
    <lineage>
        <taxon>Bacteria</taxon>
        <taxon>Pseudomonadati</taxon>
        <taxon>Pseudomonadota</taxon>
        <taxon>Alphaproteobacteria</taxon>
        <taxon>Acetobacterales</taxon>
        <taxon>Acidocellaceae</taxon>
        <taxon>Acidocella</taxon>
    </lineage>
</organism>
<dbReference type="InterPro" id="IPR036844">
    <property type="entry name" value="Hint_dom_sf"/>
</dbReference>
<dbReference type="SUPFAM" id="SSF51294">
    <property type="entry name" value="Hedgehog/intein (Hint) domain"/>
    <property type="match status" value="1"/>
</dbReference>
<dbReference type="Pfam" id="PF13403">
    <property type="entry name" value="Hint_2"/>
    <property type="match status" value="1"/>
</dbReference>
<evidence type="ECO:0000313" key="3">
    <source>
        <dbReference type="Proteomes" id="UP001156641"/>
    </source>
</evidence>
<dbReference type="EMBL" id="BSOS01000009">
    <property type="protein sequence ID" value="GLR66100.1"/>
    <property type="molecule type" value="Genomic_DNA"/>
</dbReference>
<dbReference type="RefSeq" id="WP_284256694.1">
    <property type="nucleotide sequence ID" value="NZ_BSOS01000009.1"/>
</dbReference>
<name>A0ABQ6A0Y4_9PROT</name>
<sequence>MSQTITGYHNVTQTLSAGTPNVTITGTINAYGPAGTYSVNVGNGPTLIPFAGAVFGPSTGNFTITNTGLIETHGTNASNPFAGGILLGASGAVLNSGTIQGASGIAVFGTGSSYIENSKQIDGSIGVGVVLFSGSGTVVNSGTIYGARYGAVALFGGGVVSNTSTGLLSSGTLKGDQYAVTGQKNSHPVTVQNAGTIIGYSGGINLGSGGLVSNSGDIRAVGTNTAGTGNKYTNFYGGVQLNDGGTLINSGTITGQNGVYLHYYNPTTHSNTPPPGLAGYVKNSGLIAASSTAGLQIRTTSSTYGLFGTGIALELPGTAVNNGMISASNVGVFIQAQGTNAETMTVVNNGTITGVRYAGIEAQNGTAIIHNSGTIQQTGSGGGTLAAYAGVYLQQSGQVFNSLSSVISGRSGIRMNSSGYVDNAGSIAGNHGAGVYFANAGTMVNTGTVTGVHEGIVTGATGAGAGEISNTGLITAGNTIFINNGVTLGDTGMALLSGGHATNQSGGTISAGIGVYLRDAGEIINQAGGRIIGGTYLGVYAANTLGLTAGLNNNGYIYGKQIGAYFKDGGNVSNASGGTITGGRIGVDVTASSGILATIDNAGQLTATGTTFVFNGKTYDATGVVLSGGGTFDNAATGTVSGVGGAALLGSNGTLINAGLIQGAPGGSAVYFGGTGDRLILDTGARFTGSIGDAANNGVLELASGSSAGSFDMGGTVSGFNSITFDNGAAWTLEGNYAELGSIAAAINGFTIGDTLVLDGFTATSDTFAGGVLTLSNGTSTELLSLPGVPPATAFTITDVTAGTQITEVTCYARGTRIATARGEVAVEELQIGDEVQTLHAGLQKIKWIGTRSYAAPFANHAKVLPIHIKPGALAENIPARDLFVSPGHAICIDGALVHAARLVNGVSITQLPRVEEVTYFHIELENHEIIFAENCPAETFMGESFRPQFHNAESFHTLYPQGSAPEHMCLPRLDSGFQLEAIRHRLKGRAGIASPSASGPLRGYVDSAGPQICAGWAQDTASPETPVCLDIFSAGQRVGRVLANFYREDVRDAGFGSGNHGFEFTLPEGIVTPVEVRRSTDSSLLAQTDAAANAAAA</sequence>
<keyword evidence="3" id="KW-1185">Reference proteome</keyword>
<comment type="caution">
    <text evidence="2">The sequence shown here is derived from an EMBL/GenBank/DDBJ whole genome shotgun (WGS) entry which is preliminary data.</text>
</comment>
<gene>
    <name evidence="2" type="ORF">GCM10010909_07780</name>
</gene>
<accession>A0ABQ6A0Y4</accession>
<dbReference type="InterPro" id="IPR028992">
    <property type="entry name" value="Hedgehog/Intein_dom"/>
</dbReference>